<name>A0ABP8P4Y9_9MICO</name>
<sequence length="286" mass="30184">MDRMPRVVALYRHPVKGFTPESLDALTVQADGRISGDRVLAFRFAEAAAPEDRDGLDHWPKSKGLALESFPALAALRLTYDHASTRVRIDHDGTTLVDAGLDDAGRAALVDAVTAFVRASPGGGRLKRPGRLPLVLVGDGVTARFQDRHRGYVSVHSAASVTALSAALGQPIDDRRFRSNIVIDDVEAWDDLGWEGEVRIGDVRLSTAGPIVRCLATHANPDSGERDAKVLTTLTGRVGQAEPTLGRLLILPGVSGAVGDGSGTGGMIRLGDEVVLASGPKAAPRP</sequence>
<dbReference type="SUPFAM" id="SSF50800">
    <property type="entry name" value="PK beta-barrel domain-like"/>
    <property type="match status" value="1"/>
</dbReference>
<gene>
    <name evidence="2" type="ORF">GCM10023171_07540</name>
</gene>
<reference evidence="3" key="1">
    <citation type="journal article" date="2019" name="Int. J. Syst. Evol. Microbiol.">
        <title>The Global Catalogue of Microorganisms (GCM) 10K type strain sequencing project: providing services to taxonomists for standard genome sequencing and annotation.</title>
        <authorList>
            <consortium name="The Broad Institute Genomics Platform"/>
            <consortium name="The Broad Institute Genome Sequencing Center for Infectious Disease"/>
            <person name="Wu L."/>
            <person name="Ma J."/>
        </authorList>
    </citation>
    <scope>NUCLEOTIDE SEQUENCE [LARGE SCALE GENOMIC DNA]</scope>
    <source>
        <strain evidence="3">JCM 17839</strain>
    </source>
</reference>
<evidence type="ECO:0000259" key="1">
    <source>
        <dbReference type="PROSITE" id="PS51340"/>
    </source>
</evidence>
<organism evidence="2 3">
    <name type="scientific">Microbacterium panaciterrae</name>
    <dbReference type="NCBI Taxonomy" id="985759"/>
    <lineage>
        <taxon>Bacteria</taxon>
        <taxon>Bacillati</taxon>
        <taxon>Actinomycetota</taxon>
        <taxon>Actinomycetes</taxon>
        <taxon>Micrococcales</taxon>
        <taxon>Microbacteriaceae</taxon>
        <taxon>Microbacterium</taxon>
    </lineage>
</organism>
<dbReference type="InterPro" id="IPR011037">
    <property type="entry name" value="Pyrv_Knase-like_insert_dom_sf"/>
</dbReference>
<proteinExistence type="predicted"/>
<dbReference type="Pfam" id="PF03473">
    <property type="entry name" value="MOSC"/>
    <property type="match status" value="1"/>
</dbReference>
<accession>A0ABP8P4Y9</accession>
<dbReference type="EMBL" id="BAABGP010000005">
    <property type="protein sequence ID" value="GAA4480559.1"/>
    <property type="molecule type" value="Genomic_DNA"/>
</dbReference>
<comment type="caution">
    <text evidence="2">The sequence shown here is derived from an EMBL/GenBank/DDBJ whole genome shotgun (WGS) entry which is preliminary data.</text>
</comment>
<dbReference type="Proteomes" id="UP001500731">
    <property type="component" value="Unassembled WGS sequence"/>
</dbReference>
<protein>
    <submittedName>
        <fullName evidence="2">MOSC domain-containing protein</fullName>
    </submittedName>
</protein>
<feature type="domain" description="MOSC" evidence="1">
    <location>
        <begin position="114"/>
        <end position="277"/>
    </location>
</feature>
<keyword evidence="3" id="KW-1185">Reference proteome</keyword>
<dbReference type="InterPro" id="IPR005302">
    <property type="entry name" value="MoCF_Sase_C"/>
</dbReference>
<evidence type="ECO:0000313" key="3">
    <source>
        <dbReference type="Proteomes" id="UP001500731"/>
    </source>
</evidence>
<dbReference type="PROSITE" id="PS51340">
    <property type="entry name" value="MOSC"/>
    <property type="match status" value="1"/>
</dbReference>
<evidence type="ECO:0000313" key="2">
    <source>
        <dbReference type="EMBL" id="GAA4480559.1"/>
    </source>
</evidence>